<evidence type="ECO:0000313" key="3">
    <source>
        <dbReference type="Proteomes" id="UP000635606"/>
    </source>
</evidence>
<name>A0A8J4A6A4_9ACTN</name>
<dbReference type="EMBL" id="BOPH01000129">
    <property type="protein sequence ID" value="GIJ74120.1"/>
    <property type="molecule type" value="Genomic_DNA"/>
</dbReference>
<accession>A0A8J4A6A4</accession>
<feature type="compositionally biased region" description="Basic and acidic residues" evidence="1">
    <location>
        <begin position="163"/>
        <end position="183"/>
    </location>
</feature>
<reference evidence="2" key="1">
    <citation type="submission" date="2021-01" db="EMBL/GenBank/DDBJ databases">
        <title>Whole genome shotgun sequence of Virgisporangium ochraceum NBRC 16418.</title>
        <authorList>
            <person name="Komaki H."/>
            <person name="Tamura T."/>
        </authorList>
    </citation>
    <scope>NUCLEOTIDE SEQUENCE</scope>
    <source>
        <strain evidence="2">NBRC 16418</strain>
    </source>
</reference>
<feature type="region of interest" description="Disordered" evidence="1">
    <location>
        <begin position="35"/>
        <end position="67"/>
    </location>
</feature>
<dbReference type="Proteomes" id="UP000635606">
    <property type="component" value="Unassembled WGS sequence"/>
</dbReference>
<comment type="caution">
    <text evidence="2">The sequence shown here is derived from an EMBL/GenBank/DDBJ whole genome shotgun (WGS) entry which is preliminary data.</text>
</comment>
<organism evidence="2 3">
    <name type="scientific">Virgisporangium ochraceum</name>
    <dbReference type="NCBI Taxonomy" id="65505"/>
    <lineage>
        <taxon>Bacteria</taxon>
        <taxon>Bacillati</taxon>
        <taxon>Actinomycetota</taxon>
        <taxon>Actinomycetes</taxon>
        <taxon>Micromonosporales</taxon>
        <taxon>Micromonosporaceae</taxon>
        <taxon>Virgisporangium</taxon>
    </lineage>
</organism>
<feature type="region of interest" description="Disordered" evidence="1">
    <location>
        <begin position="134"/>
        <end position="183"/>
    </location>
</feature>
<gene>
    <name evidence="2" type="ORF">Voc01_090370</name>
</gene>
<proteinExistence type="predicted"/>
<sequence length="183" mass="20827">MIVDPSVPIRFQEVDPAPYRQQRRLLPASKRLYQPRRQPQVEGISQQGSEFGRRIPQQGRKRERSGDRNVELVVGEVAYDQVSNANKSTIHLSRVVRKRLTCERVLKVMVVPRVEGANGRDDLPAGAVQVGHNSVEERPVLRPAQGIDPIYQDDTWPSGPGTQDDRQRRVELDPVEARDVRRP</sequence>
<evidence type="ECO:0000313" key="2">
    <source>
        <dbReference type="EMBL" id="GIJ74120.1"/>
    </source>
</evidence>
<keyword evidence="3" id="KW-1185">Reference proteome</keyword>
<evidence type="ECO:0000256" key="1">
    <source>
        <dbReference type="SAM" id="MobiDB-lite"/>
    </source>
</evidence>
<protein>
    <submittedName>
        <fullName evidence="2">Uncharacterized protein</fullName>
    </submittedName>
</protein>
<dbReference type="AlphaFoldDB" id="A0A8J4A6A4"/>